<dbReference type="GO" id="GO:1900378">
    <property type="term" value="P:positive regulation of secondary metabolite biosynthetic process"/>
    <property type="evidence" value="ECO:0007669"/>
    <property type="project" value="TreeGrafter"/>
</dbReference>
<evidence type="ECO:0000313" key="1">
    <source>
        <dbReference type="EMBL" id="OIN54285.1"/>
    </source>
</evidence>
<comment type="caution">
    <text evidence="1">The sequence shown here is derived from an EMBL/GenBank/DDBJ whole genome shotgun (WGS) entry which is preliminary data.</text>
</comment>
<dbReference type="EMBL" id="MDDR01000007">
    <property type="protein sequence ID" value="OIN54285.1"/>
    <property type="molecule type" value="Genomic_DNA"/>
</dbReference>
<dbReference type="Proteomes" id="UP000181661">
    <property type="component" value="Unassembled WGS sequence"/>
</dbReference>
<dbReference type="EMBL" id="FNTS01000002">
    <property type="protein sequence ID" value="SED65513.1"/>
    <property type="molecule type" value="Genomic_DNA"/>
</dbReference>
<organism evidence="1 3">
    <name type="scientific">Pseudomonas costantinii</name>
    <dbReference type="NCBI Taxonomy" id="168469"/>
    <lineage>
        <taxon>Bacteria</taxon>
        <taxon>Pseudomonadati</taxon>
        <taxon>Pseudomonadota</taxon>
        <taxon>Gammaproteobacteria</taxon>
        <taxon>Pseudomonadales</taxon>
        <taxon>Pseudomonadaceae</taxon>
        <taxon>Pseudomonas</taxon>
    </lineage>
</organism>
<dbReference type="PANTHER" id="PTHR38777:SF1">
    <property type="entry name" value="DNAK SUPPRESSOR PROTEIN"/>
    <property type="match status" value="1"/>
</dbReference>
<dbReference type="RefSeq" id="WP_071483112.1">
    <property type="nucleotide sequence ID" value="NZ_FNTS01000002.1"/>
</dbReference>
<protein>
    <submittedName>
        <fullName evidence="1">Conjugal transfer protein TraR</fullName>
    </submittedName>
    <submittedName>
        <fullName evidence="2">Phage/conjugal plasmid C-4 type zinc finger protein, TraR family</fullName>
    </submittedName>
</protein>
<dbReference type="Proteomes" id="UP000182179">
    <property type="component" value="Unassembled WGS sequence"/>
</dbReference>
<dbReference type="AlphaFoldDB" id="A0A1S2V7C6"/>
<name>A0A1S2V7C6_9PSED</name>
<gene>
    <name evidence="1" type="ORF">BFL40_06165</name>
    <name evidence="2" type="ORF">SAMN04515675_1911</name>
</gene>
<dbReference type="OrthoDB" id="962301at2"/>
<evidence type="ECO:0000313" key="4">
    <source>
        <dbReference type="Proteomes" id="UP000182179"/>
    </source>
</evidence>
<accession>A0A1S2V7C6</accession>
<proteinExistence type="predicted"/>
<dbReference type="PANTHER" id="PTHR38777">
    <property type="entry name" value="FELS-2 PROPHAGE PROTEIN"/>
    <property type="match status" value="1"/>
</dbReference>
<reference evidence="1 3" key="1">
    <citation type="submission" date="2016-08" db="EMBL/GenBank/DDBJ databases">
        <title>Draft genome sequence of Pseudomonas costantinii LMG 22119, type strain isolated from cultivated mushroom (Agaricus bisporus) sporophores.</title>
        <authorList>
            <person name="Tambong J.T."/>
        </authorList>
    </citation>
    <scope>NUCLEOTIDE SEQUENCE [LARGE SCALE GENOMIC DNA]</scope>
    <source>
        <strain evidence="1 3">LMG 22119</strain>
    </source>
</reference>
<keyword evidence="4" id="KW-1185">Reference proteome</keyword>
<evidence type="ECO:0000313" key="2">
    <source>
        <dbReference type="EMBL" id="SED65513.1"/>
    </source>
</evidence>
<reference evidence="2 4" key="2">
    <citation type="submission" date="2016-10" db="EMBL/GenBank/DDBJ databases">
        <authorList>
            <person name="Varghese N."/>
            <person name="Submissions S."/>
        </authorList>
    </citation>
    <scope>NUCLEOTIDE SEQUENCE [LARGE SCALE GENOMIC DNA]</scope>
    <source>
        <strain evidence="2 4">BS2773</strain>
    </source>
</reference>
<sequence>MGDWLDDAKKIEELERERSIQAQLARARPSGPSLIDCMDCDYEIPAARRALEGITRCVPCQSVFEKGQRR</sequence>
<evidence type="ECO:0000313" key="3">
    <source>
        <dbReference type="Proteomes" id="UP000181661"/>
    </source>
</evidence>